<keyword evidence="1" id="KW-0812">Transmembrane</keyword>
<comment type="caution">
    <text evidence="2">The sequence shown here is derived from an EMBL/GenBank/DDBJ whole genome shotgun (WGS) entry which is preliminary data.</text>
</comment>
<feature type="transmembrane region" description="Helical" evidence="1">
    <location>
        <begin position="114"/>
        <end position="134"/>
    </location>
</feature>
<dbReference type="Proteomes" id="UP000315295">
    <property type="component" value="Unassembled WGS sequence"/>
</dbReference>
<organism evidence="2 3">
    <name type="scientific">Malus baccata</name>
    <name type="common">Siberian crab apple</name>
    <name type="synonym">Pyrus baccata</name>
    <dbReference type="NCBI Taxonomy" id="106549"/>
    <lineage>
        <taxon>Eukaryota</taxon>
        <taxon>Viridiplantae</taxon>
        <taxon>Streptophyta</taxon>
        <taxon>Embryophyta</taxon>
        <taxon>Tracheophyta</taxon>
        <taxon>Spermatophyta</taxon>
        <taxon>Magnoliopsida</taxon>
        <taxon>eudicotyledons</taxon>
        <taxon>Gunneridae</taxon>
        <taxon>Pentapetalae</taxon>
        <taxon>rosids</taxon>
        <taxon>fabids</taxon>
        <taxon>Rosales</taxon>
        <taxon>Rosaceae</taxon>
        <taxon>Amygdaloideae</taxon>
        <taxon>Maleae</taxon>
        <taxon>Malus</taxon>
    </lineage>
</organism>
<sequence>MPVYIDIVLICFRWITKRSSSSILRVRSTLIIRIFKGAIDQGKTTSCEPVRQFCQFCRQAETLALASILSSSRRRLPSLTSVVLLLLSLSLESYRHLPRMQGSGPFNCNQNVFQFWTLSFLNLCASLGFLMAVLRKSKKKEEPILEDLPKEYYDDVSAFIL</sequence>
<dbReference type="AlphaFoldDB" id="A0A540NM91"/>
<accession>A0A540NM91</accession>
<keyword evidence="1" id="KW-0472">Membrane</keyword>
<keyword evidence="3" id="KW-1185">Reference proteome</keyword>
<name>A0A540NM91_MALBA</name>
<protein>
    <submittedName>
        <fullName evidence="2">Uncharacterized protein</fullName>
    </submittedName>
</protein>
<evidence type="ECO:0000313" key="2">
    <source>
        <dbReference type="EMBL" id="TQE12146.1"/>
    </source>
</evidence>
<dbReference type="EMBL" id="VIEB01000022">
    <property type="protein sequence ID" value="TQE12146.1"/>
    <property type="molecule type" value="Genomic_DNA"/>
</dbReference>
<proteinExistence type="predicted"/>
<keyword evidence="1" id="KW-1133">Transmembrane helix</keyword>
<evidence type="ECO:0000313" key="3">
    <source>
        <dbReference type="Proteomes" id="UP000315295"/>
    </source>
</evidence>
<reference evidence="2 3" key="1">
    <citation type="journal article" date="2019" name="G3 (Bethesda)">
        <title>Sequencing of a Wild Apple (Malus baccata) Genome Unravels the Differences Between Cultivated and Wild Apple Species Regarding Disease Resistance and Cold Tolerance.</title>
        <authorList>
            <person name="Chen X."/>
        </authorList>
    </citation>
    <scope>NUCLEOTIDE SEQUENCE [LARGE SCALE GENOMIC DNA]</scope>
    <source>
        <strain evidence="3">cv. Shandingzi</strain>
        <tissue evidence="2">Leaves</tissue>
    </source>
</reference>
<gene>
    <name evidence="2" type="ORF">C1H46_002216</name>
</gene>
<evidence type="ECO:0000256" key="1">
    <source>
        <dbReference type="SAM" id="Phobius"/>
    </source>
</evidence>